<dbReference type="EMBL" id="QKVO01000004">
    <property type="protein sequence ID" value="RAO95085.1"/>
    <property type="molecule type" value="Genomic_DNA"/>
</dbReference>
<comment type="similarity">
    <text evidence="5">Belongs to the CDS family.</text>
</comment>
<keyword evidence="10" id="KW-0808">Transferase</keyword>
<evidence type="ECO:0000256" key="22">
    <source>
        <dbReference type="ARBA" id="ARBA00032743"/>
    </source>
</evidence>
<comment type="caution">
    <text evidence="25">The sequence shown here is derived from an EMBL/GenBank/DDBJ whole genome shotgun (WGS) entry which is preliminary data.</text>
</comment>
<evidence type="ECO:0000256" key="19">
    <source>
        <dbReference type="ARBA" id="ARBA00031825"/>
    </source>
</evidence>
<dbReference type="EC" id="2.7.7.41" evidence="6"/>
<dbReference type="Proteomes" id="UP000249762">
    <property type="component" value="Unassembled WGS sequence"/>
</dbReference>
<evidence type="ECO:0000256" key="8">
    <source>
        <dbReference type="ARBA" id="ARBA00022475"/>
    </source>
</evidence>
<protein>
    <recommendedName>
        <fullName evidence="7">Phosphatidate cytidylyltransferase</fullName>
        <ecNumber evidence="6">2.7.7.41</ecNumber>
    </recommendedName>
    <alternativeName>
        <fullName evidence="20">CDP-DAG synthase</fullName>
    </alternativeName>
    <alternativeName>
        <fullName evidence="22">CDP-DG synthase</fullName>
    </alternativeName>
    <alternativeName>
        <fullName evidence="18">CDP-diacylglycerol synthase</fullName>
    </alternativeName>
    <alternativeName>
        <fullName evidence="21">CDP-diglyceride pyrophosphorylase</fullName>
    </alternativeName>
    <alternativeName>
        <fullName evidence="23">CDP-diglyceride synthase</fullName>
    </alternativeName>
    <alternativeName>
        <fullName evidence="19">CTP:phosphatidate cytidylyltransferase</fullName>
    </alternativeName>
</protein>
<feature type="transmembrane region" description="Helical" evidence="24">
    <location>
        <begin position="136"/>
        <end position="154"/>
    </location>
</feature>
<dbReference type="PANTHER" id="PTHR46382:SF1">
    <property type="entry name" value="PHOSPHATIDATE CYTIDYLYLTRANSFERASE"/>
    <property type="match status" value="1"/>
</dbReference>
<comment type="subcellular location">
    <subcellularLocation>
        <location evidence="2">Cell membrane</location>
        <topology evidence="2">Multi-pass membrane protein</topology>
    </subcellularLocation>
</comment>
<dbReference type="PANTHER" id="PTHR46382">
    <property type="entry name" value="PHOSPHATIDATE CYTIDYLYLTRANSFERASE"/>
    <property type="match status" value="1"/>
</dbReference>
<organism evidence="25 26">
    <name type="scientific">Mycoplasma wenyonii</name>
    <dbReference type="NCBI Taxonomy" id="65123"/>
    <lineage>
        <taxon>Bacteria</taxon>
        <taxon>Bacillati</taxon>
        <taxon>Mycoplasmatota</taxon>
        <taxon>Mollicutes</taxon>
        <taxon>Mycoplasmataceae</taxon>
        <taxon>Mycoplasma</taxon>
    </lineage>
</organism>
<evidence type="ECO:0000313" key="25">
    <source>
        <dbReference type="EMBL" id="RAO95085.1"/>
    </source>
</evidence>
<evidence type="ECO:0000256" key="17">
    <source>
        <dbReference type="ARBA" id="ARBA00023264"/>
    </source>
</evidence>
<feature type="transmembrane region" description="Helical" evidence="24">
    <location>
        <begin position="20"/>
        <end position="41"/>
    </location>
</feature>
<gene>
    <name evidence="25" type="ORF">DNK47_01610</name>
</gene>
<dbReference type="Pfam" id="PF01148">
    <property type="entry name" value="CTP_transf_1"/>
    <property type="match status" value="1"/>
</dbReference>
<evidence type="ECO:0000256" key="1">
    <source>
        <dbReference type="ARBA" id="ARBA00001698"/>
    </source>
</evidence>
<evidence type="ECO:0000256" key="9">
    <source>
        <dbReference type="ARBA" id="ARBA00022516"/>
    </source>
</evidence>
<keyword evidence="15 24" id="KW-0472">Membrane</keyword>
<dbReference type="GO" id="GO:0004605">
    <property type="term" value="F:phosphatidate cytidylyltransferase activity"/>
    <property type="evidence" value="ECO:0007669"/>
    <property type="project" value="UniProtKB-EC"/>
</dbReference>
<keyword evidence="17" id="KW-1208">Phospholipid metabolism</keyword>
<evidence type="ECO:0000256" key="3">
    <source>
        <dbReference type="ARBA" id="ARBA00005119"/>
    </source>
</evidence>
<evidence type="ECO:0000256" key="23">
    <source>
        <dbReference type="ARBA" id="ARBA00033406"/>
    </source>
</evidence>
<evidence type="ECO:0000256" key="6">
    <source>
        <dbReference type="ARBA" id="ARBA00012487"/>
    </source>
</evidence>
<comment type="pathway">
    <text evidence="3">Phospholipid metabolism; CDP-diacylglycerol biosynthesis; CDP-diacylglycerol from sn-glycerol 3-phosphate: step 3/3.</text>
</comment>
<comment type="pathway">
    <text evidence="4">Lipid metabolism.</text>
</comment>
<evidence type="ECO:0000256" key="15">
    <source>
        <dbReference type="ARBA" id="ARBA00023136"/>
    </source>
</evidence>
<dbReference type="GO" id="GO:0016024">
    <property type="term" value="P:CDP-diacylglycerol biosynthetic process"/>
    <property type="evidence" value="ECO:0007669"/>
    <property type="project" value="TreeGrafter"/>
</dbReference>
<keyword evidence="14" id="KW-0443">Lipid metabolism</keyword>
<proteinExistence type="inferred from homology"/>
<keyword evidence="13 24" id="KW-1133">Transmembrane helix</keyword>
<feature type="transmembrane region" description="Helical" evidence="24">
    <location>
        <begin position="185"/>
        <end position="212"/>
    </location>
</feature>
<keyword evidence="26" id="KW-1185">Reference proteome</keyword>
<feature type="transmembrane region" description="Helical" evidence="24">
    <location>
        <begin position="105"/>
        <end position="124"/>
    </location>
</feature>
<feature type="transmembrane region" description="Helical" evidence="24">
    <location>
        <begin position="242"/>
        <end position="262"/>
    </location>
</feature>
<feature type="transmembrane region" description="Helical" evidence="24">
    <location>
        <begin position="274"/>
        <end position="291"/>
    </location>
</feature>
<evidence type="ECO:0000256" key="14">
    <source>
        <dbReference type="ARBA" id="ARBA00023098"/>
    </source>
</evidence>
<dbReference type="AlphaFoldDB" id="A0A328PMZ4"/>
<evidence type="ECO:0000256" key="7">
    <source>
        <dbReference type="ARBA" id="ARBA00019373"/>
    </source>
</evidence>
<evidence type="ECO:0000256" key="13">
    <source>
        <dbReference type="ARBA" id="ARBA00022989"/>
    </source>
</evidence>
<evidence type="ECO:0000256" key="4">
    <source>
        <dbReference type="ARBA" id="ARBA00005189"/>
    </source>
</evidence>
<keyword evidence="16" id="KW-0594">Phospholipid biosynthesis</keyword>
<evidence type="ECO:0000256" key="24">
    <source>
        <dbReference type="SAM" id="Phobius"/>
    </source>
</evidence>
<evidence type="ECO:0000256" key="11">
    <source>
        <dbReference type="ARBA" id="ARBA00022692"/>
    </source>
</evidence>
<sequence>MFSLWFSNQERKERTKHCFWLFAFFIGLSILLICWTAPILADGKGSFPLSKVFSFLKSKDAGSKTFKYLGLSVLVFISFIFVYKSILEIFSLVTPPTQWRRAKRYLFLFTALALAPLLCCTLVVAKDDKEWKISNATQYFFFQFYFFIANRIGWRFFIKFLLPEITGESSLVIKKIGGKLTRQHYLGWTAFFLLAFYLPIWALLLVVAIALFNNSFSFLFGRKVGTTRLSEYSPTKTLEGSIFASFLAWICFSVLAISFFKAKWFGHGNFAGKEIHFFIFAVLLIGAISFLTNWGDCTFSLCKRALGYKNFGRLFGTQVGGFWDRFDSLAFPLFFTSIVFWIVLAIIKKEVGSPFSSK</sequence>
<keyword evidence="8" id="KW-1003">Cell membrane</keyword>
<accession>A0A328PMZ4</accession>
<feature type="transmembrane region" description="Helical" evidence="24">
    <location>
        <begin position="68"/>
        <end position="93"/>
    </location>
</feature>
<keyword evidence="12" id="KW-0548">Nucleotidyltransferase</keyword>
<evidence type="ECO:0000256" key="2">
    <source>
        <dbReference type="ARBA" id="ARBA00004651"/>
    </source>
</evidence>
<evidence type="ECO:0000256" key="20">
    <source>
        <dbReference type="ARBA" id="ARBA00032253"/>
    </source>
</evidence>
<evidence type="ECO:0000256" key="10">
    <source>
        <dbReference type="ARBA" id="ARBA00022679"/>
    </source>
</evidence>
<evidence type="ECO:0000256" key="5">
    <source>
        <dbReference type="ARBA" id="ARBA00010185"/>
    </source>
</evidence>
<comment type="catalytic activity">
    <reaction evidence="1">
        <text>a 1,2-diacyl-sn-glycero-3-phosphate + CTP + H(+) = a CDP-1,2-diacyl-sn-glycerol + diphosphate</text>
        <dbReference type="Rhea" id="RHEA:16229"/>
        <dbReference type="ChEBI" id="CHEBI:15378"/>
        <dbReference type="ChEBI" id="CHEBI:33019"/>
        <dbReference type="ChEBI" id="CHEBI:37563"/>
        <dbReference type="ChEBI" id="CHEBI:58332"/>
        <dbReference type="ChEBI" id="CHEBI:58608"/>
        <dbReference type="EC" id="2.7.7.41"/>
    </reaction>
</comment>
<evidence type="ECO:0000256" key="16">
    <source>
        <dbReference type="ARBA" id="ARBA00023209"/>
    </source>
</evidence>
<evidence type="ECO:0000256" key="12">
    <source>
        <dbReference type="ARBA" id="ARBA00022695"/>
    </source>
</evidence>
<dbReference type="GO" id="GO:0005886">
    <property type="term" value="C:plasma membrane"/>
    <property type="evidence" value="ECO:0007669"/>
    <property type="project" value="UniProtKB-SubCell"/>
</dbReference>
<dbReference type="RefSeq" id="WP_112665339.1">
    <property type="nucleotide sequence ID" value="NZ_QKVO01000004.1"/>
</dbReference>
<evidence type="ECO:0000256" key="21">
    <source>
        <dbReference type="ARBA" id="ARBA00032396"/>
    </source>
</evidence>
<keyword evidence="9" id="KW-0444">Lipid biosynthesis</keyword>
<evidence type="ECO:0000256" key="18">
    <source>
        <dbReference type="ARBA" id="ARBA00029893"/>
    </source>
</evidence>
<name>A0A328PMZ4_9MOLU</name>
<dbReference type="OrthoDB" id="9799199at2"/>
<evidence type="ECO:0000313" key="26">
    <source>
        <dbReference type="Proteomes" id="UP000249762"/>
    </source>
</evidence>
<keyword evidence="11 24" id="KW-0812">Transmembrane</keyword>
<feature type="transmembrane region" description="Helical" evidence="24">
    <location>
        <begin position="329"/>
        <end position="347"/>
    </location>
</feature>
<reference evidence="26" key="1">
    <citation type="submission" date="2018-06" db="EMBL/GenBank/DDBJ databases">
        <authorList>
            <person name="Martinez Ocampo F."/>
            <person name="Quiroz Castaneda R.E."/>
            <person name="Rojas Lopez X."/>
        </authorList>
    </citation>
    <scope>NUCLEOTIDE SEQUENCE [LARGE SCALE GENOMIC DNA]</scope>
    <source>
        <strain evidence="26">INIFAP02</strain>
    </source>
</reference>